<dbReference type="Gene3D" id="3.30.470.20">
    <property type="entry name" value="ATP-grasp fold, B domain"/>
    <property type="match status" value="2"/>
</dbReference>
<dbReference type="PATRIC" id="fig|1538.10.peg.1791"/>
<evidence type="ECO:0000313" key="4">
    <source>
        <dbReference type="Proteomes" id="UP000077407"/>
    </source>
</evidence>
<dbReference type="Gene3D" id="3.30.1490.20">
    <property type="entry name" value="ATP-grasp fold, A domain"/>
    <property type="match status" value="2"/>
</dbReference>
<dbReference type="Pfam" id="PF01326">
    <property type="entry name" value="PPDK_N"/>
    <property type="match status" value="2"/>
</dbReference>
<evidence type="ECO:0000313" key="3">
    <source>
        <dbReference type="EMBL" id="OAA86797.1"/>
    </source>
</evidence>
<dbReference type="RefSeq" id="WP_063555631.1">
    <property type="nucleotide sequence ID" value="NZ_LITT01000023.1"/>
</dbReference>
<dbReference type="EMBL" id="LITT01000023">
    <property type="protein sequence ID" value="OAA86797.1"/>
    <property type="molecule type" value="Genomic_DNA"/>
</dbReference>
<gene>
    <name evidence="3" type="primary">cmdD</name>
    <name evidence="3" type="ORF">WY13_02191</name>
</gene>
<dbReference type="InterPro" id="IPR051549">
    <property type="entry name" value="PEP_Utilizing_Enz"/>
</dbReference>
<dbReference type="InterPro" id="IPR002192">
    <property type="entry name" value="PPDK_AMP/ATP-bd"/>
</dbReference>
<dbReference type="OrthoDB" id="9765468at2"/>
<dbReference type="PANTHER" id="PTHR43615">
    <property type="entry name" value="PHOSPHOENOLPYRUVATE SYNTHASE-RELATED"/>
    <property type="match status" value="1"/>
</dbReference>
<protein>
    <submittedName>
        <fullName evidence="3">Chondramide synthase cmdD</fullName>
    </submittedName>
</protein>
<dbReference type="GO" id="GO:0016301">
    <property type="term" value="F:kinase activity"/>
    <property type="evidence" value="ECO:0007669"/>
    <property type="project" value="InterPro"/>
</dbReference>
<feature type="domain" description="Pyruvate phosphate dikinase AMP/ATP-binding" evidence="2">
    <location>
        <begin position="58"/>
        <end position="180"/>
    </location>
</feature>
<evidence type="ECO:0000259" key="2">
    <source>
        <dbReference type="Pfam" id="PF01326"/>
    </source>
</evidence>
<dbReference type="AlphaFoldDB" id="A0A168NRA7"/>
<proteinExistence type="predicted"/>
<dbReference type="Gene3D" id="3.50.30.10">
    <property type="entry name" value="Phosphohistidine domain"/>
    <property type="match status" value="1"/>
</dbReference>
<dbReference type="SUPFAM" id="SSF52009">
    <property type="entry name" value="Phosphohistidine domain"/>
    <property type="match status" value="1"/>
</dbReference>
<dbReference type="Pfam" id="PF00391">
    <property type="entry name" value="PEP-utilizers"/>
    <property type="match status" value="1"/>
</dbReference>
<sequence length="776" mass="86911">MKFAYSFSDITNEAIGFAGGKGSSLCKMYNARINVPNGFVILSTAFENNELKVEAHSDIGKCLEMLSDSTFAVRSSALSEDSAKTSFAGEFESVLDVARVDVFSAIRTVAASAKSERVSEYSKIHGIDDAHKIAVVVQSMINAKTAGVVFSANPITGSHANMAGNFVFGAGEQLVSGEKNAYPFSISRIGGKYNGDKSLVAHAKALYKAILKAEEIFGCMLDIEWVVDDGRLYIVQARPITTLQTIDYDTYEINQSLDTDALWSSNNVGEAVPDVMSPFTWSLLHEMDLECQKVPGYFMFGNICGRTYSNISVMISALRVLGFNVEKSKEFIGDVFGHIPENIEVPVYPFGTAQLIKEMFQRSKKSIKRMWDSKKQKAYYLEHTPVWYVETLERIEAANTKEELLRLWISDVRPFLSALWYIWFGGAGSATLTTLRRKLVKMTGEELANLLCSNFSGEQSLVSMKPLLAIEQVMCGSLTPEKYLELYGHRSPHEFEVYYGYPADDPSFIEKQIKEFKNVNISATELMKKQQSEFIRGKKLFIQKFPGKQEWLEKKLKKVSNDAHTRESLRNEFVKVFRVMRHLLLKIGSVTGIGNDIFMMYCFEVPKFLQGNTEMLVKLPMRRKNFEEYQKMPVFPQLIRGRFNPKEWINSKDRRQDYYDPNARTPVKDENTIKGFAGASGIVEGRVRILHSFEEAEDFQNGEILVTTMTNIGWTPLFPKATAIITDLGAPLSHAAIVARELGIPAVVGCGIATTELKTGDFVIVNGSIGVVTKKS</sequence>
<dbReference type="PANTHER" id="PTHR43615:SF1">
    <property type="entry name" value="PPDK_N DOMAIN-CONTAINING PROTEIN"/>
    <property type="match status" value="1"/>
</dbReference>
<organism evidence="3 4">
    <name type="scientific">Clostridium ljungdahlii</name>
    <dbReference type="NCBI Taxonomy" id="1538"/>
    <lineage>
        <taxon>Bacteria</taxon>
        <taxon>Bacillati</taxon>
        <taxon>Bacillota</taxon>
        <taxon>Clostridia</taxon>
        <taxon>Eubacteriales</taxon>
        <taxon>Clostridiaceae</taxon>
        <taxon>Clostridium</taxon>
    </lineage>
</organism>
<reference evidence="3 4" key="1">
    <citation type="journal article" date="2015" name="Biotechnol. Bioeng.">
        <title>Genome sequence and phenotypic characterization of Caulobacter segnis.</title>
        <authorList>
            <person name="Patel S."/>
            <person name="Fletcher B."/>
            <person name="Scott D.C."/>
            <person name="Ely B."/>
        </authorList>
    </citation>
    <scope>NUCLEOTIDE SEQUENCE [LARGE SCALE GENOMIC DNA]</scope>
    <source>
        <strain evidence="3 4">ERI-2</strain>
    </source>
</reference>
<dbReference type="InterPro" id="IPR013815">
    <property type="entry name" value="ATP_grasp_subdomain_1"/>
</dbReference>
<comment type="caution">
    <text evidence="3">The sequence shown here is derived from an EMBL/GenBank/DDBJ whole genome shotgun (WGS) entry which is preliminary data.</text>
</comment>
<evidence type="ECO:0000259" key="1">
    <source>
        <dbReference type="Pfam" id="PF00391"/>
    </source>
</evidence>
<name>A0A168NRA7_9CLOT</name>
<accession>A0A168NRA7</accession>
<feature type="domain" description="Pyruvate phosphate dikinase AMP/ATP-binding" evidence="2">
    <location>
        <begin position="202"/>
        <end position="245"/>
    </location>
</feature>
<dbReference type="SUPFAM" id="SSF56059">
    <property type="entry name" value="Glutathione synthetase ATP-binding domain-like"/>
    <property type="match status" value="1"/>
</dbReference>
<dbReference type="InterPro" id="IPR036637">
    <property type="entry name" value="Phosphohistidine_dom_sf"/>
</dbReference>
<feature type="domain" description="PEP-utilising enzyme mobile" evidence="1">
    <location>
        <begin position="699"/>
        <end position="770"/>
    </location>
</feature>
<dbReference type="InterPro" id="IPR008279">
    <property type="entry name" value="PEP-util_enz_mobile_dom"/>
</dbReference>
<dbReference type="Proteomes" id="UP000077407">
    <property type="component" value="Unassembled WGS sequence"/>
</dbReference>
<dbReference type="GO" id="GO:0005524">
    <property type="term" value="F:ATP binding"/>
    <property type="evidence" value="ECO:0007669"/>
    <property type="project" value="InterPro"/>
</dbReference>